<gene>
    <name evidence="1" type="ORF">BpHYR1_025261</name>
</gene>
<dbReference type="EMBL" id="REGN01008141">
    <property type="protein sequence ID" value="RNA04344.1"/>
    <property type="molecule type" value="Genomic_DNA"/>
</dbReference>
<reference evidence="1 2" key="1">
    <citation type="journal article" date="2018" name="Sci. Rep.">
        <title>Genomic signatures of local adaptation to the degree of environmental predictability in rotifers.</title>
        <authorList>
            <person name="Franch-Gras L."/>
            <person name="Hahn C."/>
            <person name="Garcia-Roger E.M."/>
            <person name="Carmona M.J."/>
            <person name="Serra M."/>
            <person name="Gomez A."/>
        </authorList>
    </citation>
    <scope>NUCLEOTIDE SEQUENCE [LARGE SCALE GENOMIC DNA]</scope>
    <source>
        <strain evidence="1">HYR1</strain>
    </source>
</reference>
<proteinExistence type="predicted"/>
<dbReference type="Proteomes" id="UP000276133">
    <property type="component" value="Unassembled WGS sequence"/>
</dbReference>
<accession>A0A3M7PZH0</accession>
<keyword evidence="2" id="KW-1185">Reference proteome</keyword>
<organism evidence="1 2">
    <name type="scientific">Brachionus plicatilis</name>
    <name type="common">Marine rotifer</name>
    <name type="synonym">Brachionus muelleri</name>
    <dbReference type="NCBI Taxonomy" id="10195"/>
    <lineage>
        <taxon>Eukaryota</taxon>
        <taxon>Metazoa</taxon>
        <taxon>Spiralia</taxon>
        <taxon>Gnathifera</taxon>
        <taxon>Rotifera</taxon>
        <taxon>Eurotatoria</taxon>
        <taxon>Monogononta</taxon>
        <taxon>Pseudotrocha</taxon>
        <taxon>Ploima</taxon>
        <taxon>Brachionidae</taxon>
        <taxon>Brachionus</taxon>
    </lineage>
</organism>
<evidence type="ECO:0000313" key="1">
    <source>
        <dbReference type="EMBL" id="RNA04344.1"/>
    </source>
</evidence>
<evidence type="ECO:0000313" key="2">
    <source>
        <dbReference type="Proteomes" id="UP000276133"/>
    </source>
</evidence>
<protein>
    <submittedName>
        <fullName evidence="1">Uncharacterized protein</fullName>
    </submittedName>
</protein>
<sequence>MGMFPLGIEKAIQVRRQALPTRKDQIAKIEQLETKLAGLEAGRKESSYETGRLWSNVVKSKKQKKQIQFLLASLNRRMSEKVKFENNVIISGVGAGGGDEHGMNKVNESRNLNINPDKTGCERILDAYLRNERDKQNNDLDYSEEGIESRHRYSIKHSGNPKAVFFSKIILSYFKGRNLKKIIMKIQILKKYAKLKFPLIIFPSFKIKTDRSS</sequence>
<comment type="caution">
    <text evidence="1">The sequence shown here is derived from an EMBL/GenBank/DDBJ whole genome shotgun (WGS) entry which is preliminary data.</text>
</comment>
<name>A0A3M7PZH0_BRAPC</name>
<dbReference type="AlphaFoldDB" id="A0A3M7PZH0"/>